<evidence type="ECO:0000256" key="6">
    <source>
        <dbReference type="ARBA" id="ARBA00022912"/>
    </source>
</evidence>
<gene>
    <name evidence="14" type="ORF">NEZAVI_LOCUS10043</name>
</gene>
<evidence type="ECO:0000256" key="3">
    <source>
        <dbReference type="ARBA" id="ARBA00008601"/>
    </source>
</evidence>
<comment type="subcellular location">
    <subcellularLocation>
        <location evidence="2">Cytoplasm</location>
    </subcellularLocation>
    <subcellularLocation>
        <location evidence="1">Nucleus</location>
    </subcellularLocation>
</comment>
<dbReference type="InterPro" id="IPR029021">
    <property type="entry name" value="Prot-tyrosine_phosphatase-like"/>
</dbReference>
<keyword evidence="15" id="KW-1185">Reference proteome</keyword>
<dbReference type="SUPFAM" id="SSF52799">
    <property type="entry name" value="(Phosphotyrosine protein) phosphatases II"/>
    <property type="match status" value="1"/>
</dbReference>
<dbReference type="PANTHER" id="PTHR45848">
    <property type="entry name" value="DUAL SPECIFICITY PROTEIN PHOSPHATASE 12 FAMILY MEMBER"/>
    <property type="match status" value="1"/>
</dbReference>
<reference evidence="14" key="1">
    <citation type="submission" date="2022-01" db="EMBL/GenBank/DDBJ databases">
        <authorList>
            <person name="King R."/>
        </authorList>
    </citation>
    <scope>NUCLEOTIDE SEQUENCE</scope>
</reference>
<feature type="domain" description="Tyrosine specific protein phosphatases" evidence="13">
    <location>
        <begin position="96"/>
        <end position="156"/>
    </location>
</feature>
<dbReference type="PIRSF" id="PIRSF000941">
    <property type="entry name" value="DUSP12"/>
    <property type="match status" value="1"/>
</dbReference>
<feature type="active site" description="Phosphocysteine intermediate" evidence="11">
    <location>
        <position position="122"/>
    </location>
</feature>
<evidence type="ECO:0000256" key="10">
    <source>
        <dbReference type="ARBA" id="ARBA00051722"/>
    </source>
</evidence>
<comment type="catalytic activity">
    <reaction evidence="9">
        <text>O-phospho-L-threonyl-[protein] + H2O = L-threonyl-[protein] + phosphate</text>
        <dbReference type="Rhea" id="RHEA:47004"/>
        <dbReference type="Rhea" id="RHEA-COMP:11060"/>
        <dbReference type="Rhea" id="RHEA-COMP:11605"/>
        <dbReference type="ChEBI" id="CHEBI:15377"/>
        <dbReference type="ChEBI" id="CHEBI:30013"/>
        <dbReference type="ChEBI" id="CHEBI:43474"/>
        <dbReference type="ChEBI" id="CHEBI:61977"/>
        <dbReference type="EC" id="3.1.3.16"/>
    </reaction>
</comment>
<dbReference type="PROSITE" id="PS50054">
    <property type="entry name" value="TYR_PHOSPHATASE_DUAL"/>
    <property type="match status" value="1"/>
</dbReference>
<keyword evidence="7" id="KW-0539">Nucleus</keyword>
<keyword evidence="4" id="KW-0963">Cytoplasm</keyword>
<feature type="domain" description="Tyrosine-protein phosphatase" evidence="12">
    <location>
        <begin position="32"/>
        <end position="178"/>
    </location>
</feature>
<evidence type="ECO:0000256" key="7">
    <source>
        <dbReference type="ARBA" id="ARBA00023242"/>
    </source>
</evidence>
<evidence type="ECO:0000256" key="9">
    <source>
        <dbReference type="ARBA" id="ARBA00048336"/>
    </source>
</evidence>
<dbReference type="Proteomes" id="UP001152798">
    <property type="component" value="Chromosome 5"/>
</dbReference>
<dbReference type="CDD" id="cd14498">
    <property type="entry name" value="DSP"/>
    <property type="match status" value="1"/>
</dbReference>
<evidence type="ECO:0008006" key="16">
    <source>
        <dbReference type="Google" id="ProtNLM"/>
    </source>
</evidence>
<protein>
    <recommendedName>
        <fullName evidence="16">Protein-tyrosine-phosphatase</fullName>
    </recommendedName>
</protein>
<dbReference type="GO" id="GO:0005634">
    <property type="term" value="C:nucleus"/>
    <property type="evidence" value="ECO:0007669"/>
    <property type="project" value="UniProtKB-SubCell"/>
</dbReference>
<evidence type="ECO:0000256" key="8">
    <source>
        <dbReference type="ARBA" id="ARBA00047761"/>
    </source>
</evidence>
<dbReference type="PROSITE" id="PS50056">
    <property type="entry name" value="TYR_PHOSPHATASE_2"/>
    <property type="match status" value="1"/>
</dbReference>
<dbReference type="InterPro" id="IPR016278">
    <property type="entry name" value="DUSP12"/>
</dbReference>
<dbReference type="AlphaFoldDB" id="A0A9P0MSE1"/>
<evidence type="ECO:0000313" key="15">
    <source>
        <dbReference type="Proteomes" id="UP001152798"/>
    </source>
</evidence>
<dbReference type="InterPro" id="IPR000340">
    <property type="entry name" value="Dual-sp_phosphatase_cat-dom"/>
</dbReference>
<evidence type="ECO:0000259" key="13">
    <source>
        <dbReference type="PROSITE" id="PS50056"/>
    </source>
</evidence>
<accession>A0A9P0MSE1</accession>
<comment type="catalytic activity">
    <reaction evidence="8">
        <text>O-phospho-L-seryl-[protein] + H2O = L-seryl-[protein] + phosphate</text>
        <dbReference type="Rhea" id="RHEA:20629"/>
        <dbReference type="Rhea" id="RHEA-COMP:9863"/>
        <dbReference type="Rhea" id="RHEA-COMP:11604"/>
        <dbReference type="ChEBI" id="CHEBI:15377"/>
        <dbReference type="ChEBI" id="CHEBI:29999"/>
        <dbReference type="ChEBI" id="CHEBI:43474"/>
        <dbReference type="ChEBI" id="CHEBI:83421"/>
        <dbReference type="EC" id="3.1.3.16"/>
    </reaction>
</comment>
<dbReference type="GO" id="GO:0004725">
    <property type="term" value="F:protein tyrosine phosphatase activity"/>
    <property type="evidence" value="ECO:0007669"/>
    <property type="project" value="UniProtKB-EC"/>
</dbReference>
<evidence type="ECO:0000256" key="11">
    <source>
        <dbReference type="PIRSR" id="PIRSR000941-50"/>
    </source>
</evidence>
<keyword evidence="5" id="KW-0378">Hydrolase</keyword>
<dbReference type="GO" id="GO:0005737">
    <property type="term" value="C:cytoplasm"/>
    <property type="evidence" value="ECO:0007669"/>
    <property type="project" value="UniProtKB-SubCell"/>
</dbReference>
<dbReference type="Gene3D" id="3.90.190.10">
    <property type="entry name" value="Protein tyrosine phosphatase superfamily"/>
    <property type="match status" value="1"/>
</dbReference>
<evidence type="ECO:0000256" key="1">
    <source>
        <dbReference type="ARBA" id="ARBA00004123"/>
    </source>
</evidence>
<evidence type="ECO:0000256" key="2">
    <source>
        <dbReference type="ARBA" id="ARBA00004496"/>
    </source>
</evidence>
<dbReference type="InterPro" id="IPR000387">
    <property type="entry name" value="Tyr_Pase_dom"/>
</dbReference>
<dbReference type="SMART" id="SM00195">
    <property type="entry name" value="DSPc"/>
    <property type="match status" value="1"/>
</dbReference>
<sequence>MFILKTMFSQRIGNRGKQKRLQELDRFDFTPGPTSADCIEDGLWLGNLSAAVDKEFLESIKCNHILTVDSCPLPRNIISLPGMISMYIQLTDMPHEDILSNFDNTFKFISEGQRSGVVLVHCYFGVSRSCSVVIAFLMKKYCISYPQALDRVKAKRSTVGPNNGFVNQLRLYERMGYLIDKGLLDWRLFRMRIASEFMTKVKILPTDCNDVIKPDPALVTAKPDPLVYKCYHCRRIIANKSNIIPHVAGKKVTWTNPQSFSNHSENVVCKEYLFCEPLAWMKLNSVEGKLYCPKCQCKLGSFNWVMGTYCVCKARMVPCFYFIPSKIELCNIIQNVEATI</sequence>
<dbReference type="GO" id="GO:0004722">
    <property type="term" value="F:protein serine/threonine phosphatase activity"/>
    <property type="evidence" value="ECO:0007669"/>
    <property type="project" value="UniProtKB-EC"/>
</dbReference>
<evidence type="ECO:0000313" key="14">
    <source>
        <dbReference type="EMBL" id="CAH1400902.1"/>
    </source>
</evidence>
<dbReference type="PANTHER" id="PTHR45848:SF4">
    <property type="entry name" value="DUAL SPECIFICITY PROTEIN PHOSPHATASE 12"/>
    <property type="match status" value="1"/>
</dbReference>
<dbReference type="FunFam" id="3.90.190.10:FF:000056">
    <property type="entry name" value="Dual specificity phosphatase 12"/>
    <property type="match status" value="1"/>
</dbReference>
<dbReference type="EMBL" id="OV725081">
    <property type="protein sequence ID" value="CAH1400902.1"/>
    <property type="molecule type" value="Genomic_DNA"/>
</dbReference>
<evidence type="ECO:0000259" key="12">
    <source>
        <dbReference type="PROSITE" id="PS50054"/>
    </source>
</evidence>
<dbReference type="InterPro" id="IPR020422">
    <property type="entry name" value="TYR_PHOSPHATASE_DUAL_dom"/>
</dbReference>
<proteinExistence type="inferred from homology"/>
<comment type="similarity">
    <text evidence="3">Belongs to the protein-tyrosine phosphatase family. Non-receptor class dual specificity subfamily.</text>
</comment>
<organism evidence="14 15">
    <name type="scientific">Nezara viridula</name>
    <name type="common">Southern green stink bug</name>
    <name type="synonym">Cimex viridulus</name>
    <dbReference type="NCBI Taxonomy" id="85310"/>
    <lineage>
        <taxon>Eukaryota</taxon>
        <taxon>Metazoa</taxon>
        <taxon>Ecdysozoa</taxon>
        <taxon>Arthropoda</taxon>
        <taxon>Hexapoda</taxon>
        <taxon>Insecta</taxon>
        <taxon>Pterygota</taxon>
        <taxon>Neoptera</taxon>
        <taxon>Paraneoptera</taxon>
        <taxon>Hemiptera</taxon>
        <taxon>Heteroptera</taxon>
        <taxon>Panheteroptera</taxon>
        <taxon>Pentatomomorpha</taxon>
        <taxon>Pentatomoidea</taxon>
        <taxon>Pentatomidae</taxon>
        <taxon>Pentatominae</taxon>
        <taxon>Nezara</taxon>
    </lineage>
</organism>
<name>A0A9P0MSE1_NEZVI</name>
<comment type="catalytic activity">
    <reaction evidence="10">
        <text>O-phospho-L-tyrosyl-[protein] + H2O = L-tyrosyl-[protein] + phosphate</text>
        <dbReference type="Rhea" id="RHEA:10684"/>
        <dbReference type="Rhea" id="RHEA-COMP:10136"/>
        <dbReference type="Rhea" id="RHEA-COMP:20101"/>
        <dbReference type="ChEBI" id="CHEBI:15377"/>
        <dbReference type="ChEBI" id="CHEBI:43474"/>
        <dbReference type="ChEBI" id="CHEBI:46858"/>
        <dbReference type="ChEBI" id="CHEBI:61978"/>
        <dbReference type="EC" id="3.1.3.48"/>
    </reaction>
</comment>
<dbReference type="GO" id="GO:0008138">
    <property type="term" value="F:protein tyrosine/serine/threonine phosphatase activity"/>
    <property type="evidence" value="ECO:0007669"/>
    <property type="project" value="InterPro"/>
</dbReference>
<evidence type="ECO:0000256" key="5">
    <source>
        <dbReference type="ARBA" id="ARBA00022801"/>
    </source>
</evidence>
<dbReference type="OrthoDB" id="2017893at2759"/>
<dbReference type="Pfam" id="PF00782">
    <property type="entry name" value="DSPc"/>
    <property type="match status" value="1"/>
</dbReference>
<keyword evidence="6" id="KW-0904">Protein phosphatase</keyword>
<evidence type="ECO:0000256" key="4">
    <source>
        <dbReference type="ARBA" id="ARBA00022490"/>
    </source>
</evidence>